<sequence>MLNSPHTGEPLVSKEATCPEPSSDLQSRPSSAPYTVSSSMLLLQTQALVNSITIPMNDPDTPGGPIILGVSPPDMKSQYLRWSRGNLMPVTNNRPSTEGRNSVWKTVRK</sequence>
<feature type="region of interest" description="Disordered" evidence="1">
    <location>
        <begin position="1"/>
        <end position="34"/>
    </location>
</feature>
<evidence type="ECO:0000256" key="1">
    <source>
        <dbReference type="SAM" id="MobiDB-lite"/>
    </source>
</evidence>
<name>A0AAN8S124_POLSC</name>
<proteinExistence type="predicted"/>
<dbReference type="EMBL" id="JAWJWE010000038">
    <property type="protein sequence ID" value="KAK6623446.1"/>
    <property type="molecule type" value="Genomic_DNA"/>
</dbReference>
<dbReference type="AlphaFoldDB" id="A0AAN8S124"/>
<gene>
    <name evidence="2" type="ORF">RUM43_009298</name>
</gene>
<evidence type="ECO:0000313" key="2">
    <source>
        <dbReference type="EMBL" id="KAK6623446.1"/>
    </source>
</evidence>
<comment type="caution">
    <text evidence="2">The sequence shown here is derived from an EMBL/GenBank/DDBJ whole genome shotgun (WGS) entry which is preliminary data.</text>
</comment>
<protein>
    <submittedName>
        <fullName evidence="2">Uncharacterized protein</fullName>
    </submittedName>
</protein>
<accession>A0AAN8S124</accession>
<organism evidence="2 3">
    <name type="scientific">Polyplax serrata</name>
    <name type="common">Common mouse louse</name>
    <dbReference type="NCBI Taxonomy" id="468196"/>
    <lineage>
        <taxon>Eukaryota</taxon>
        <taxon>Metazoa</taxon>
        <taxon>Ecdysozoa</taxon>
        <taxon>Arthropoda</taxon>
        <taxon>Hexapoda</taxon>
        <taxon>Insecta</taxon>
        <taxon>Pterygota</taxon>
        <taxon>Neoptera</taxon>
        <taxon>Paraneoptera</taxon>
        <taxon>Psocodea</taxon>
        <taxon>Troctomorpha</taxon>
        <taxon>Phthiraptera</taxon>
        <taxon>Anoplura</taxon>
        <taxon>Polyplacidae</taxon>
        <taxon>Polyplax</taxon>
    </lineage>
</organism>
<reference evidence="2 3" key="1">
    <citation type="submission" date="2023-10" db="EMBL/GenBank/DDBJ databases">
        <title>Genomes of two closely related lineages of the louse Polyplax serrata with different host specificities.</title>
        <authorList>
            <person name="Martinu J."/>
            <person name="Tarabai H."/>
            <person name="Stefka J."/>
            <person name="Hypsa V."/>
        </authorList>
    </citation>
    <scope>NUCLEOTIDE SEQUENCE [LARGE SCALE GENOMIC DNA]</scope>
    <source>
        <strain evidence="2">HR10_N</strain>
    </source>
</reference>
<feature type="compositionally biased region" description="Polar residues" evidence="1">
    <location>
        <begin position="89"/>
        <end position="109"/>
    </location>
</feature>
<feature type="region of interest" description="Disordered" evidence="1">
    <location>
        <begin position="86"/>
        <end position="109"/>
    </location>
</feature>
<evidence type="ECO:0000313" key="3">
    <source>
        <dbReference type="Proteomes" id="UP001372834"/>
    </source>
</evidence>
<feature type="compositionally biased region" description="Polar residues" evidence="1">
    <location>
        <begin position="23"/>
        <end position="34"/>
    </location>
</feature>
<dbReference type="Proteomes" id="UP001372834">
    <property type="component" value="Unassembled WGS sequence"/>
</dbReference>